<dbReference type="Proteomes" id="UP000076625">
    <property type="component" value="Unassembled WGS sequence"/>
</dbReference>
<dbReference type="PANTHER" id="PTHR30027:SF3">
    <property type="entry name" value="16S RRNA (URACIL(1498)-N(3))-METHYLTRANSFERASE"/>
    <property type="match status" value="1"/>
</dbReference>
<sequence>MPRFFVDAALEAGTSFELPEPVLRHVQVLRLKEGDALTLFNGRGGEVPATLLALEKRRAVVSLAQALPLERESRLEVGLVQAVSSGEKMDFTLQKGVELGVAWFQPVLSERSVVRLSGERADKRVARWQDIVVSACEQSGRNRIPEVRPLLGYDEWLRGAQPDGARLMLSPLGKARLSALADSPRRASLLAGPEGGLSAREEAAALAAGWTPLKLGERILRTETAALAAVAALQTLWGDFA</sequence>
<dbReference type="InterPro" id="IPR029026">
    <property type="entry name" value="tRNA_m1G_MTases_N"/>
</dbReference>
<dbReference type="PIRSF" id="PIRSF015601">
    <property type="entry name" value="MTase_slr0722"/>
    <property type="match status" value="1"/>
</dbReference>
<dbReference type="RefSeq" id="WP_066612252.1">
    <property type="nucleotide sequence ID" value="NZ_LQQU01000022.1"/>
</dbReference>
<comment type="function">
    <text evidence="10 12">Specifically methylates the N3 position of the uracil ring of uridine 1498 (m3U1498) in 16S rRNA. Acts on the fully assembled 30S ribosomal subunit.</text>
</comment>
<reference evidence="16" key="1">
    <citation type="submission" date="2016-01" db="EMBL/GenBank/DDBJ databases">
        <title>Draft genome of Chromobacterium sp. F49.</title>
        <authorList>
            <person name="Hong K.W."/>
        </authorList>
    </citation>
    <scope>NUCLEOTIDE SEQUENCE [LARGE SCALE GENOMIC DNA]</scope>
    <source>
        <strain evidence="16">CN10</strain>
    </source>
</reference>
<dbReference type="Pfam" id="PF20260">
    <property type="entry name" value="PUA_4"/>
    <property type="match status" value="1"/>
</dbReference>
<dbReference type="SUPFAM" id="SSF88697">
    <property type="entry name" value="PUA domain-like"/>
    <property type="match status" value="1"/>
</dbReference>
<evidence type="ECO:0000256" key="11">
    <source>
        <dbReference type="ARBA" id="ARBA00047944"/>
    </source>
</evidence>
<evidence type="ECO:0000256" key="9">
    <source>
        <dbReference type="ARBA" id="ARBA00022691"/>
    </source>
</evidence>
<evidence type="ECO:0000256" key="12">
    <source>
        <dbReference type="PIRNR" id="PIRNR015601"/>
    </source>
</evidence>
<dbReference type="CDD" id="cd18084">
    <property type="entry name" value="RsmE-like"/>
    <property type="match status" value="1"/>
</dbReference>
<dbReference type="GO" id="GO:0070042">
    <property type="term" value="F:rRNA (uridine-N3-)-methyltransferase activity"/>
    <property type="evidence" value="ECO:0007669"/>
    <property type="project" value="TreeGrafter"/>
</dbReference>
<evidence type="ECO:0000259" key="14">
    <source>
        <dbReference type="Pfam" id="PF20260"/>
    </source>
</evidence>
<keyword evidence="16" id="KW-1185">Reference proteome</keyword>
<dbReference type="Gene3D" id="2.40.240.20">
    <property type="entry name" value="Hypothetical PUA domain-like, domain 1"/>
    <property type="match status" value="1"/>
</dbReference>
<gene>
    <name evidence="15" type="ORF">AVW16_11670</name>
</gene>
<dbReference type="STRING" id="1452487.AVW16_11670"/>
<evidence type="ECO:0000256" key="10">
    <source>
        <dbReference type="ARBA" id="ARBA00025699"/>
    </source>
</evidence>
<dbReference type="Gene3D" id="3.40.1280.10">
    <property type="match status" value="1"/>
</dbReference>
<evidence type="ECO:0000259" key="13">
    <source>
        <dbReference type="Pfam" id="PF04452"/>
    </source>
</evidence>
<comment type="similarity">
    <text evidence="2 12">Belongs to the RNA methyltransferase RsmE family.</text>
</comment>
<evidence type="ECO:0000256" key="7">
    <source>
        <dbReference type="ARBA" id="ARBA00022603"/>
    </source>
</evidence>
<dbReference type="InterPro" id="IPR029028">
    <property type="entry name" value="Alpha/beta_knot_MTases"/>
</dbReference>
<evidence type="ECO:0000256" key="6">
    <source>
        <dbReference type="ARBA" id="ARBA00022552"/>
    </source>
</evidence>
<feature type="domain" description="Ribosomal RNA small subunit methyltransferase E PUA-like" evidence="14">
    <location>
        <begin position="20"/>
        <end position="62"/>
    </location>
</feature>
<dbReference type="PANTHER" id="PTHR30027">
    <property type="entry name" value="RIBOSOMAL RNA SMALL SUBUNIT METHYLTRANSFERASE E"/>
    <property type="match status" value="1"/>
</dbReference>
<accession>A0A161S9U4</accession>
<comment type="caution">
    <text evidence="15">The sequence shown here is derived from an EMBL/GenBank/DDBJ whole genome shotgun (WGS) entry which is preliminary data.</text>
</comment>
<comment type="subcellular location">
    <subcellularLocation>
        <location evidence="1 12">Cytoplasm</location>
    </subcellularLocation>
</comment>
<dbReference type="InterPro" id="IPR046886">
    <property type="entry name" value="RsmE_MTase_dom"/>
</dbReference>
<feature type="domain" description="Ribosomal RNA small subunit methyltransferase E methyltransferase" evidence="13">
    <location>
        <begin position="72"/>
        <end position="234"/>
    </location>
</feature>
<dbReference type="InterPro" id="IPR015947">
    <property type="entry name" value="PUA-like_sf"/>
</dbReference>
<dbReference type="SUPFAM" id="SSF75217">
    <property type="entry name" value="alpha/beta knot"/>
    <property type="match status" value="1"/>
</dbReference>
<evidence type="ECO:0000256" key="4">
    <source>
        <dbReference type="ARBA" id="ARBA00013673"/>
    </source>
</evidence>
<evidence type="ECO:0000256" key="1">
    <source>
        <dbReference type="ARBA" id="ARBA00004496"/>
    </source>
</evidence>
<name>A0A161S9U4_9NEIS</name>
<dbReference type="EC" id="2.1.1.193" evidence="3 12"/>
<protein>
    <recommendedName>
        <fullName evidence="4 12">Ribosomal RNA small subunit methyltransferase E</fullName>
        <ecNumber evidence="3 12">2.1.1.193</ecNumber>
    </recommendedName>
</protein>
<comment type="catalytic activity">
    <reaction evidence="11 12">
        <text>uridine(1498) in 16S rRNA + S-adenosyl-L-methionine = N(3)-methyluridine(1498) in 16S rRNA + S-adenosyl-L-homocysteine + H(+)</text>
        <dbReference type="Rhea" id="RHEA:42920"/>
        <dbReference type="Rhea" id="RHEA-COMP:10283"/>
        <dbReference type="Rhea" id="RHEA-COMP:10284"/>
        <dbReference type="ChEBI" id="CHEBI:15378"/>
        <dbReference type="ChEBI" id="CHEBI:57856"/>
        <dbReference type="ChEBI" id="CHEBI:59789"/>
        <dbReference type="ChEBI" id="CHEBI:65315"/>
        <dbReference type="ChEBI" id="CHEBI:74502"/>
        <dbReference type="EC" id="2.1.1.193"/>
    </reaction>
</comment>
<dbReference type="Pfam" id="PF04452">
    <property type="entry name" value="Methyltrans_RNA"/>
    <property type="match status" value="1"/>
</dbReference>
<evidence type="ECO:0000256" key="8">
    <source>
        <dbReference type="ARBA" id="ARBA00022679"/>
    </source>
</evidence>
<keyword evidence="5 12" id="KW-0963">Cytoplasm</keyword>
<dbReference type="AlphaFoldDB" id="A0A161S9U4"/>
<dbReference type="GO" id="GO:0070475">
    <property type="term" value="P:rRNA base methylation"/>
    <property type="evidence" value="ECO:0007669"/>
    <property type="project" value="TreeGrafter"/>
</dbReference>
<keyword evidence="8 12" id="KW-0808">Transferase</keyword>
<dbReference type="EMBL" id="LQQU01000022">
    <property type="protein sequence ID" value="KZE32453.1"/>
    <property type="molecule type" value="Genomic_DNA"/>
</dbReference>
<evidence type="ECO:0000313" key="15">
    <source>
        <dbReference type="EMBL" id="KZE32453.1"/>
    </source>
</evidence>
<dbReference type="OrthoDB" id="9815641at2"/>
<organism evidence="15 16">
    <name type="scientific">Crenobacter luteus</name>
    <dbReference type="NCBI Taxonomy" id="1452487"/>
    <lineage>
        <taxon>Bacteria</taxon>
        <taxon>Pseudomonadati</taxon>
        <taxon>Pseudomonadota</taxon>
        <taxon>Betaproteobacteria</taxon>
        <taxon>Neisseriales</taxon>
        <taxon>Neisseriaceae</taxon>
        <taxon>Crenobacter</taxon>
    </lineage>
</organism>
<keyword evidence="6 12" id="KW-0698">rRNA processing</keyword>
<dbReference type="NCBIfam" id="NF008692">
    <property type="entry name" value="PRK11713.1-5"/>
    <property type="match status" value="1"/>
</dbReference>
<keyword evidence="9 12" id="KW-0949">S-adenosyl-L-methionine</keyword>
<dbReference type="NCBIfam" id="TIGR00046">
    <property type="entry name" value="RsmE family RNA methyltransferase"/>
    <property type="match status" value="1"/>
</dbReference>
<dbReference type="GO" id="GO:0005737">
    <property type="term" value="C:cytoplasm"/>
    <property type="evidence" value="ECO:0007669"/>
    <property type="project" value="UniProtKB-SubCell"/>
</dbReference>
<dbReference type="InterPro" id="IPR046887">
    <property type="entry name" value="RsmE_PUA-like"/>
</dbReference>
<dbReference type="InterPro" id="IPR006700">
    <property type="entry name" value="RsmE"/>
</dbReference>
<proteinExistence type="inferred from homology"/>
<evidence type="ECO:0000313" key="16">
    <source>
        <dbReference type="Proteomes" id="UP000076625"/>
    </source>
</evidence>
<evidence type="ECO:0000256" key="3">
    <source>
        <dbReference type="ARBA" id="ARBA00012328"/>
    </source>
</evidence>
<keyword evidence="7 12" id="KW-0489">Methyltransferase</keyword>
<evidence type="ECO:0000256" key="5">
    <source>
        <dbReference type="ARBA" id="ARBA00022490"/>
    </source>
</evidence>
<evidence type="ECO:0000256" key="2">
    <source>
        <dbReference type="ARBA" id="ARBA00005528"/>
    </source>
</evidence>